<proteinExistence type="predicted"/>
<dbReference type="InterPro" id="IPR023631">
    <property type="entry name" value="Amidase_dom"/>
</dbReference>
<reference evidence="2" key="1">
    <citation type="journal article" date="2023" name="Nat. Commun.">
        <title>Diploid and tetraploid genomes of Acorus and the evolution of monocots.</title>
        <authorList>
            <person name="Ma L."/>
            <person name="Liu K.W."/>
            <person name="Li Z."/>
            <person name="Hsiao Y.Y."/>
            <person name="Qi Y."/>
            <person name="Fu T."/>
            <person name="Tang G.D."/>
            <person name="Zhang D."/>
            <person name="Sun W.H."/>
            <person name="Liu D.K."/>
            <person name="Li Y."/>
            <person name="Chen G.Z."/>
            <person name="Liu X.D."/>
            <person name="Liao X.Y."/>
            <person name="Jiang Y.T."/>
            <person name="Yu X."/>
            <person name="Hao Y."/>
            <person name="Huang J."/>
            <person name="Zhao X.W."/>
            <person name="Ke S."/>
            <person name="Chen Y.Y."/>
            <person name="Wu W.L."/>
            <person name="Hsu J.L."/>
            <person name="Lin Y.F."/>
            <person name="Huang M.D."/>
            <person name="Li C.Y."/>
            <person name="Huang L."/>
            <person name="Wang Z.W."/>
            <person name="Zhao X."/>
            <person name="Zhong W.Y."/>
            <person name="Peng D.H."/>
            <person name="Ahmad S."/>
            <person name="Lan S."/>
            <person name="Zhang J.S."/>
            <person name="Tsai W.C."/>
            <person name="Van de Peer Y."/>
            <person name="Liu Z.J."/>
        </authorList>
    </citation>
    <scope>NUCLEOTIDE SEQUENCE</scope>
    <source>
        <strain evidence="2">SCP</strain>
    </source>
</reference>
<evidence type="ECO:0000259" key="1">
    <source>
        <dbReference type="Pfam" id="PF01425"/>
    </source>
</evidence>
<evidence type="ECO:0000313" key="3">
    <source>
        <dbReference type="Proteomes" id="UP001179952"/>
    </source>
</evidence>
<dbReference type="Proteomes" id="UP001179952">
    <property type="component" value="Unassembled WGS sequence"/>
</dbReference>
<dbReference type="Gene3D" id="3.90.1300.10">
    <property type="entry name" value="Amidase signature (AS) domain"/>
    <property type="match status" value="1"/>
</dbReference>
<comment type="caution">
    <text evidence="2">The sequence shown here is derived from an EMBL/GenBank/DDBJ whole genome shotgun (WGS) entry which is preliminary data.</text>
</comment>
<dbReference type="PANTHER" id="PTHR11895">
    <property type="entry name" value="TRANSAMIDASE"/>
    <property type="match status" value="1"/>
</dbReference>
<protein>
    <submittedName>
        <fullName evidence="2">Fatty acid amide hydrolase</fullName>
    </submittedName>
</protein>
<dbReference type="InterPro" id="IPR000120">
    <property type="entry name" value="Amidase"/>
</dbReference>
<evidence type="ECO:0000313" key="2">
    <source>
        <dbReference type="EMBL" id="KAK1276846.1"/>
    </source>
</evidence>
<dbReference type="PANTHER" id="PTHR11895:SF67">
    <property type="entry name" value="AMIDASE DOMAIN-CONTAINING PROTEIN"/>
    <property type="match status" value="1"/>
</dbReference>
<dbReference type="SUPFAM" id="SSF75304">
    <property type="entry name" value="Amidase signature (AS) enzymes"/>
    <property type="match status" value="1"/>
</dbReference>
<dbReference type="Pfam" id="PF01425">
    <property type="entry name" value="Amidase"/>
    <property type="match status" value="1"/>
</dbReference>
<gene>
    <name evidence="2" type="ORF">QJS04_geneDACA001828</name>
</gene>
<keyword evidence="2" id="KW-0378">Hydrolase</keyword>
<reference evidence="2" key="2">
    <citation type="submission" date="2023-06" db="EMBL/GenBank/DDBJ databases">
        <authorList>
            <person name="Ma L."/>
            <person name="Liu K.-W."/>
            <person name="Li Z."/>
            <person name="Hsiao Y.-Y."/>
            <person name="Qi Y."/>
            <person name="Fu T."/>
            <person name="Tang G."/>
            <person name="Zhang D."/>
            <person name="Sun W.-H."/>
            <person name="Liu D.-K."/>
            <person name="Li Y."/>
            <person name="Chen G.-Z."/>
            <person name="Liu X.-D."/>
            <person name="Liao X.-Y."/>
            <person name="Jiang Y.-T."/>
            <person name="Yu X."/>
            <person name="Hao Y."/>
            <person name="Huang J."/>
            <person name="Zhao X.-W."/>
            <person name="Ke S."/>
            <person name="Chen Y.-Y."/>
            <person name="Wu W.-L."/>
            <person name="Hsu J.-L."/>
            <person name="Lin Y.-F."/>
            <person name="Huang M.-D."/>
            <person name="Li C.-Y."/>
            <person name="Huang L."/>
            <person name="Wang Z.-W."/>
            <person name="Zhao X."/>
            <person name="Zhong W.-Y."/>
            <person name="Peng D.-H."/>
            <person name="Ahmad S."/>
            <person name="Lan S."/>
            <person name="Zhang J.-S."/>
            <person name="Tsai W.-C."/>
            <person name="Van De Peer Y."/>
            <person name="Liu Z.-J."/>
        </authorList>
    </citation>
    <scope>NUCLEOTIDE SEQUENCE</scope>
    <source>
        <strain evidence="2">SCP</strain>
        <tissue evidence="2">Leaves</tissue>
    </source>
</reference>
<sequence>MYFHKEIFKMADVIVTPTTGVTAYPIRNDAVKYGELDYINGAAMVRFQIAGNFLGLPAITVKVGYDKQGMPIGLQFIGRPWSEATLLHLAYALEGLCSKSYKKPQIYFDLLRKA</sequence>
<feature type="domain" description="Amidase" evidence="1">
    <location>
        <begin position="6"/>
        <end position="87"/>
    </location>
</feature>
<dbReference type="InterPro" id="IPR036928">
    <property type="entry name" value="AS_sf"/>
</dbReference>
<dbReference type="GO" id="GO:0016787">
    <property type="term" value="F:hydrolase activity"/>
    <property type="evidence" value="ECO:0007669"/>
    <property type="project" value="UniProtKB-KW"/>
</dbReference>
<keyword evidence="3" id="KW-1185">Reference proteome</keyword>
<name>A0AAV9BKS2_ACOGR</name>
<dbReference type="EMBL" id="JAUJYN010000003">
    <property type="protein sequence ID" value="KAK1276846.1"/>
    <property type="molecule type" value="Genomic_DNA"/>
</dbReference>
<accession>A0AAV9BKS2</accession>
<dbReference type="AlphaFoldDB" id="A0AAV9BKS2"/>
<organism evidence="2 3">
    <name type="scientific">Acorus gramineus</name>
    <name type="common">Dwarf sweet flag</name>
    <dbReference type="NCBI Taxonomy" id="55184"/>
    <lineage>
        <taxon>Eukaryota</taxon>
        <taxon>Viridiplantae</taxon>
        <taxon>Streptophyta</taxon>
        <taxon>Embryophyta</taxon>
        <taxon>Tracheophyta</taxon>
        <taxon>Spermatophyta</taxon>
        <taxon>Magnoliopsida</taxon>
        <taxon>Liliopsida</taxon>
        <taxon>Acoraceae</taxon>
        <taxon>Acorus</taxon>
    </lineage>
</organism>